<sequence length="350" mass="35975">MTNTVATPAAEAPRGQSTLLLLLLKLRTFIALIAVVVFFSLMAPNFVTVANAVIVSKHVAINAFLAIGMTFVILTGGIDLSVGAIVGLVGMVAGALVLYGIPLEMFGVVIYPNVWEVIGIALLVGTFVGLVNGLLITRMQVAPFIATLGMLYVARGTALLMSGGSTFPNLIGKPEFGNQGFPTLGSGTILGIPLSIWLLLVVAGIAAYVATKTPFGRQIYAVGGNERAATLSGVNVNRVKLAVYMVSGFCAAIAGLVVASQLVASHPASGETFEMNAIAAAVLGGTSLSGGRGTIGGTIVGAFVIGVLSDGLVMMGVSEFWQMVIKGVVIVGAVILDQMQRRIARNARLG</sequence>
<evidence type="ECO:0000256" key="5">
    <source>
        <dbReference type="ARBA" id="ARBA00022692"/>
    </source>
</evidence>
<keyword evidence="7 8" id="KW-0472">Membrane</keyword>
<evidence type="ECO:0000313" key="9">
    <source>
        <dbReference type="EMBL" id="PKR89595.1"/>
    </source>
</evidence>
<dbReference type="GO" id="GO:0005886">
    <property type="term" value="C:plasma membrane"/>
    <property type="evidence" value="ECO:0007669"/>
    <property type="project" value="UniProtKB-SubCell"/>
</dbReference>
<dbReference type="PANTHER" id="PTHR32196">
    <property type="entry name" value="ABC TRANSPORTER PERMEASE PROTEIN YPHD-RELATED-RELATED"/>
    <property type="match status" value="1"/>
</dbReference>
<keyword evidence="6 8" id="KW-1133">Transmembrane helix</keyword>
<keyword evidence="3" id="KW-1003">Cell membrane</keyword>
<keyword evidence="2" id="KW-0813">Transport</keyword>
<feature type="transmembrane region" description="Helical" evidence="8">
    <location>
        <begin position="187"/>
        <end position="210"/>
    </location>
</feature>
<accession>A0A1I4VNS9</accession>
<reference evidence="9 10" key="1">
    <citation type="submission" date="2017-12" db="EMBL/GenBank/DDBJ databases">
        <title>Anaerobic carbon monoxide metabolism by Pleomorphomonas carboxyditropha sp. nov., a new mesophilic hydrogenogenic carboxidotroph.</title>
        <authorList>
            <person name="Esquivel-Elizondo S."/>
            <person name="Krajmalnik-Brown R."/>
        </authorList>
    </citation>
    <scope>NUCLEOTIDE SEQUENCE [LARGE SCALE GENOMIC DNA]</scope>
    <source>
        <strain evidence="9 10">R5-392</strain>
    </source>
</reference>
<evidence type="ECO:0000256" key="8">
    <source>
        <dbReference type="SAM" id="Phobius"/>
    </source>
</evidence>
<feature type="transmembrane region" description="Helical" evidence="8">
    <location>
        <begin position="117"/>
        <end position="137"/>
    </location>
</feature>
<evidence type="ECO:0000313" key="10">
    <source>
        <dbReference type="Proteomes" id="UP000233491"/>
    </source>
</evidence>
<feature type="transmembrane region" description="Helical" evidence="8">
    <location>
        <begin position="59"/>
        <end position="78"/>
    </location>
</feature>
<dbReference type="EMBL" id="PJNW01000005">
    <property type="protein sequence ID" value="PKR89595.1"/>
    <property type="molecule type" value="Genomic_DNA"/>
</dbReference>
<keyword evidence="10" id="KW-1185">Reference proteome</keyword>
<evidence type="ECO:0000256" key="2">
    <source>
        <dbReference type="ARBA" id="ARBA00022448"/>
    </source>
</evidence>
<evidence type="ECO:0000256" key="1">
    <source>
        <dbReference type="ARBA" id="ARBA00004651"/>
    </source>
</evidence>
<dbReference type="InterPro" id="IPR001851">
    <property type="entry name" value="ABC_transp_permease"/>
</dbReference>
<dbReference type="Pfam" id="PF02653">
    <property type="entry name" value="BPD_transp_2"/>
    <property type="match status" value="1"/>
</dbReference>
<dbReference type="GO" id="GO:0022857">
    <property type="term" value="F:transmembrane transporter activity"/>
    <property type="evidence" value="ECO:0007669"/>
    <property type="project" value="InterPro"/>
</dbReference>
<dbReference type="Proteomes" id="UP000233491">
    <property type="component" value="Unassembled WGS sequence"/>
</dbReference>
<gene>
    <name evidence="9" type="ORF">CXZ10_09520</name>
</gene>
<name>A0A1I4VNS9_9HYPH</name>
<feature type="transmembrane region" description="Helical" evidence="8">
    <location>
        <begin position="29"/>
        <end position="47"/>
    </location>
</feature>
<keyword evidence="5 8" id="KW-0812">Transmembrane</keyword>
<dbReference type="OrthoDB" id="6384190at2"/>
<comment type="subcellular location">
    <subcellularLocation>
        <location evidence="1">Cell membrane</location>
        <topology evidence="1">Multi-pass membrane protein</topology>
    </subcellularLocation>
</comment>
<protein>
    <submittedName>
        <fullName evidence="9">Sugar ABC transporter permease</fullName>
    </submittedName>
</protein>
<feature type="transmembrane region" description="Helical" evidence="8">
    <location>
        <begin position="241"/>
        <end position="264"/>
    </location>
</feature>
<evidence type="ECO:0000256" key="6">
    <source>
        <dbReference type="ARBA" id="ARBA00022989"/>
    </source>
</evidence>
<dbReference type="PANTHER" id="PTHR32196:SF21">
    <property type="entry name" value="ABC TRANSPORTER PERMEASE PROTEIN YPHD-RELATED"/>
    <property type="match status" value="1"/>
</dbReference>
<keyword evidence="4" id="KW-0997">Cell inner membrane</keyword>
<feature type="transmembrane region" description="Helical" evidence="8">
    <location>
        <begin position="144"/>
        <end position="167"/>
    </location>
</feature>
<evidence type="ECO:0000256" key="7">
    <source>
        <dbReference type="ARBA" id="ARBA00023136"/>
    </source>
</evidence>
<organism evidence="9 10">
    <name type="scientific">Pleomorphomonas diazotrophica</name>
    <dbReference type="NCBI Taxonomy" id="1166257"/>
    <lineage>
        <taxon>Bacteria</taxon>
        <taxon>Pseudomonadati</taxon>
        <taxon>Pseudomonadota</taxon>
        <taxon>Alphaproteobacteria</taxon>
        <taxon>Hyphomicrobiales</taxon>
        <taxon>Pleomorphomonadaceae</taxon>
        <taxon>Pleomorphomonas</taxon>
    </lineage>
</organism>
<proteinExistence type="predicted"/>
<dbReference type="RefSeq" id="WP_101288903.1">
    <property type="nucleotide sequence ID" value="NZ_FOUQ01000012.1"/>
</dbReference>
<evidence type="ECO:0000256" key="3">
    <source>
        <dbReference type="ARBA" id="ARBA00022475"/>
    </source>
</evidence>
<dbReference type="CDD" id="cd06579">
    <property type="entry name" value="TM_PBP1_transp_AraH_like"/>
    <property type="match status" value="1"/>
</dbReference>
<dbReference type="AlphaFoldDB" id="A0A1I4VNS9"/>
<feature type="transmembrane region" description="Helical" evidence="8">
    <location>
        <begin position="85"/>
        <end position="111"/>
    </location>
</feature>
<comment type="caution">
    <text evidence="9">The sequence shown here is derived from an EMBL/GenBank/DDBJ whole genome shotgun (WGS) entry which is preliminary data.</text>
</comment>
<evidence type="ECO:0000256" key="4">
    <source>
        <dbReference type="ARBA" id="ARBA00022519"/>
    </source>
</evidence>